<evidence type="ECO:0000313" key="2">
    <source>
        <dbReference type="Proteomes" id="UP001500368"/>
    </source>
</evidence>
<dbReference type="RefSeq" id="WP_345478046.1">
    <property type="nucleotide sequence ID" value="NZ_BAABLW010000007.1"/>
</dbReference>
<evidence type="ECO:0000313" key="1">
    <source>
        <dbReference type="EMBL" id="GAA4924316.1"/>
    </source>
</evidence>
<sequence length="856" mass="94399">MIKRTGKKSAQQDGRISNWVDLDDLESFPTMKRARLANGMLVGLDGNTVWYFGKVPTAPVVDARNDERLFEAFEPIHQAFEALARDTPVGIKRRSVAKNSYRQVHLLRVTVPRPWRPVTQAPASRAEAQERLNRQLRRDFAGEVTDQSILAFGVALQPQLTSSGIAQAWESVKFTLMEGGTPIEDFEHDLARVKRIFARIGIEELTGDEISILDSWWNGGRSPDVVTLTHPEHLHVFSDSRSVRAAKNAGPADCENWRTELSKNGGHNAISFATVSDLELDFDAPNTAKAHWAIPLLKSNALAISIRGALEPAKVTRAEIRRNRRGYRNDIIERQSQGKMSKGEQEERLNELKMVEDEYGKGRADATLINTSILVAFDGIVEDMGRMNEGALELRPMEFRQERAWAEMMICSTINANPNLHDMPITNLAASGISNVSTVGDKHGIHRGFTERDRQSAWYSPEAAYLDADAAPLSVNVAASGAGKTMMLQWEAWQTAELGFRQVVIDPKGGSDLSPVFSQIPGARIFSLDDLQHVDGVFDPLKFAPTPQEGIEYAASTITTINPYGNMDKTREMESDVLHALRYGVEKGHRATWTALERAANDGQFPKVHLERLGKLSSSSPMFGALVGRNDEGSGLALHDGTTLIKVGNTPLNLPEPGHPPDSIVHSINMALVRNMVFGSAMAMTGHGGVLRLDEAWVFTSAAPTELEKLGRLARSQGIQVELYTQRISDALNAGLQNYLTRGCIMHVKDPVEAEAACNIFKLDPSPARLGRITADATLDNEAGSPNWRSLKALKDPKTGKVVRGAVALYVDIKGRVVPTEIRIPERFFKIASTNLADVRAREEESKRLLETQVVP</sequence>
<proteinExistence type="predicted"/>
<evidence type="ECO:0008006" key="3">
    <source>
        <dbReference type="Google" id="ProtNLM"/>
    </source>
</evidence>
<dbReference type="InterPro" id="IPR027417">
    <property type="entry name" value="P-loop_NTPase"/>
</dbReference>
<accession>A0ABP9G0J4</accession>
<reference evidence="2" key="1">
    <citation type="journal article" date="2019" name="Int. J. Syst. Evol. Microbiol.">
        <title>The Global Catalogue of Microorganisms (GCM) 10K type strain sequencing project: providing services to taxonomists for standard genome sequencing and annotation.</title>
        <authorList>
            <consortium name="The Broad Institute Genomics Platform"/>
            <consortium name="The Broad Institute Genome Sequencing Center for Infectious Disease"/>
            <person name="Wu L."/>
            <person name="Ma J."/>
        </authorList>
    </citation>
    <scope>NUCLEOTIDE SEQUENCE [LARGE SCALE GENOMIC DNA]</scope>
    <source>
        <strain evidence="2">JCM 19129</strain>
    </source>
</reference>
<dbReference type="Pfam" id="PF12846">
    <property type="entry name" value="AAA_10"/>
    <property type="match status" value="1"/>
</dbReference>
<dbReference type="Proteomes" id="UP001500368">
    <property type="component" value="Unassembled WGS sequence"/>
</dbReference>
<gene>
    <name evidence="1" type="ORF">GCM10025790_21910</name>
</gene>
<keyword evidence="2" id="KW-1185">Reference proteome</keyword>
<dbReference type="EMBL" id="BAABLW010000007">
    <property type="protein sequence ID" value="GAA4924316.1"/>
    <property type="molecule type" value="Genomic_DNA"/>
</dbReference>
<protein>
    <recommendedName>
        <fullName evidence="3">AAA domain-containing protein</fullName>
    </recommendedName>
</protein>
<comment type="caution">
    <text evidence="1">The sequence shown here is derived from an EMBL/GenBank/DDBJ whole genome shotgun (WGS) entry which is preliminary data.</text>
</comment>
<dbReference type="SUPFAM" id="SSF52540">
    <property type="entry name" value="P-loop containing nucleoside triphosphate hydrolases"/>
    <property type="match status" value="1"/>
</dbReference>
<organism evidence="1 2">
    <name type="scientific">Nesterenkonia rhizosphaerae</name>
    <dbReference type="NCBI Taxonomy" id="1348272"/>
    <lineage>
        <taxon>Bacteria</taxon>
        <taxon>Bacillati</taxon>
        <taxon>Actinomycetota</taxon>
        <taxon>Actinomycetes</taxon>
        <taxon>Micrococcales</taxon>
        <taxon>Micrococcaceae</taxon>
        <taxon>Nesterenkonia</taxon>
    </lineage>
</organism>
<name>A0ABP9G0J4_9MICC</name>
<dbReference type="Gene3D" id="3.40.50.300">
    <property type="entry name" value="P-loop containing nucleotide triphosphate hydrolases"/>
    <property type="match status" value="1"/>
</dbReference>